<keyword evidence="2 6" id="KW-0812">Transmembrane</keyword>
<evidence type="ECO:0000256" key="4">
    <source>
        <dbReference type="ARBA" id="ARBA00023136"/>
    </source>
</evidence>
<feature type="transmembrane region" description="Helical" evidence="6">
    <location>
        <begin position="175"/>
        <end position="192"/>
    </location>
</feature>
<dbReference type="Pfam" id="PF12821">
    <property type="entry name" value="ThrE_2"/>
    <property type="match status" value="1"/>
</dbReference>
<evidence type="ECO:0000313" key="10">
    <source>
        <dbReference type="Proteomes" id="UP000250079"/>
    </source>
</evidence>
<evidence type="ECO:0000256" key="5">
    <source>
        <dbReference type="ARBA" id="ARBA00034125"/>
    </source>
</evidence>
<dbReference type="KEGG" id="gai:IMCC3135_23745"/>
<protein>
    <recommendedName>
        <fullName evidence="11">Threonine/serine exporter-like N-terminal domain-containing protein</fullName>
    </recommendedName>
</protein>
<evidence type="ECO:0000259" key="8">
    <source>
        <dbReference type="Pfam" id="PF12821"/>
    </source>
</evidence>
<keyword evidence="4 6" id="KW-0472">Membrane</keyword>
<evidence type="ECO:0008006" key="11">
    <source>
        <dbReference type="Google" id="ProtNLM"/>
    </source>
</evidence>
<dbReference type="PANTHER" id="PTHR31082">
    <property type="entry name" value="PHEROMONE-REGULATED MEMBRANE PROTEIN 10"/>
    <property type="match status" value="1"/>
</dbReference>
<organism evidence="9 10">
    <name type="scientific">Granulosicoccus antarcticus IMCC3135</name>
    <dbReference type="NCBI Taxonomy" id="1192854"/>
    <lineage>
        <taxon>Bacteria</taxon>
        <taxon>Pseudomonadati</taxon>
        <taxon>Pseudomonadota</taxon>
        <taxon>Gammaproteobacteria</taxon>
        <taxon>Chromatiales</taxon>
        <taxon>Granulosicoccaceae</taxon>
        <taxon>Granulosicoccus</taxon>
    </lineage>
</organism>
<accession>A0A2Z2NYI4</accession>
<feature type="transmembrane region" description="Helical" evidence="6">
    <location>
        <begin position="198"/>
        <end position="217"/>
    </location>
</feature>
<feature type="transmembrane region" description="Helical" evidence="6">
    <location>
        <begin position="145"/>
        <end position="163"/>
    </location>
</feature>
<feature type="transmembrane region" description="Helical" evidence="6">
    <location>
        <begin position="319"/>
        <end position="337"/>
    </location>
</feature>
<feature type="transmembrane region" description="Helical" evidence="6">
    <location>
        <begin position="121"/>
        <end position="139"/>
    </location>
</feature>
<reference evidence="9 10" key="1">
    <citation type="submission" date="2016-12" db="EMBL/GenBank/DDBJ databases">
        <authorList>
            <person name="Song W.-J."/>
            <person name="Kurnit D.M."/>
        </authorList>
    </citation>
    <scope>NUCLEOTIDE SEQUENCE [LARGE SCALE GENOMIC DNA]</scope>
    <source>
        <strain evidence="9 10">IMCC3135</strain>
    </source>
</reference>
<evidence type="ECO:0000256" key="6">
    <source>
        <dbReference type="SAM" id="Phobius"/>
    </source>
</evidence>
<feature type="domain" description="Threonine/Serine exporter ThrE" evidence="8">
    <location>
        <begin position="282"/>
        <end position="399"/>
    </location>
</feature>
<comment type="similarity">
    <text evidence="5">Belongs to the ThrE exporter (TC 2.A.79) family.</text>
</comment>
<proteinExistence type="inferred from homology"/>
<feature type="transmembrane region" description="Helical" evidence="6">
    <location>
        <begin position="238"/>
        <end position="258"/>
    </location>
</feature>
<dbReference type="InterPro" id="IPR010619">
    <property type="entry name" value="ThrE-like_N"/>
</dbReference>
<keyword evidence="3 6" id="KW-1133">Transmembrane helix</keyword>
<dbReference type="OrthoDB" id="1490274at2"/>
<feature type="transmembrane region" description="Helical" evidence="6">
    <location>
        <begin position="383"/>
        <end position="401"/>
    </location>
</feature>
<dbReference type="InterPro" id="IPR051361">
    <property type="entry name" value="ThrE/Ser_Exporter"/>
</dbReference>
<dbReference type="PANTHER" id="PTHR31082:SF4">
    <property type="entry name" value="PHEROMONE-REGULATED MEMBRANE PROTEIN 10"/>
    <property type="match status" value="1"/>
</dbReference>
<sequence>MALTFKQQCAFVIKLGEMLHKYGTPAFRLEAHLKTVAGYLELDGYFLVSPTTLTYCLWIKGAPDDDVYNYSMRVRPGDLDLGSLARTDALVNDLVAGNCTLEEAKTGLKTIETSGPPYPELVTLLAYIVLGSAFSMMMRGSWNDVMWAGGLSMLVYSFVVWSGKSQRISTMLEPLAATVVAVIAVAVSRFDPGVNQPLVVLSSIIVFVPGLSLAMGFRELAERELISGTARIMDSLMVLFKLYFGTVLGVAIGVLIWGDTFPVDEYHVPHWTVWPAVLLLASSLSVVFKARLVDAPWGIASGLLAYGVSTLVTDAWGTTLGAFLGAFVVGAYANLFARWRNAPAALVTLPGIVVLVPGSKVYVGLDDAISSNALGIDNIGVQSFLLFMSLIAGLVFASAVVEPRKSL</sequence>
<dbReference type="GO" id="GO:0016020">
    <property type="term" value="C:membrane"/>
    <property type="evidence" value="ECO:0007669"/>
    <property type="project" value="UniProtKB-SubCell"/>
</dbReference>
<name>A0A2Z2NYI4_9GAMM</name>
<dbReference type="AlphaFoldDB" id="A0A2Z2NYI4"/>
<feature type="transmembrane region" description="Helical" evidence="6">
    <location>
        <begin position="270"/>
        <end position="288"/>
    </location>
</feature>
<feature type="transmembrane region" description="Helical" evidence="6">
    <location>
        <begin position="344"/>
        <end position="363"/>
    </location>
</feature>
<dbReference type="GO" id="GO:0022857">
    <property type="term" value="F:transmembrane transporter activity"/>
    <property type="evidence" value="ECO:0007669"/>
    <property type="project" value="InterPro"/>
</dbReference>
<feature type="domain" description="Threonine/serine exporter-like N-terminal" evidence="7">
    <location>
        <begin position="11"/>
        <end position="252"/>
    </location>
</feature>
<dbReference type="Proteomes" id="UP000250079">
    <property type="component" value="Chromosome"/>
</dbReference>
<gene>
    <name evidence="9" type="ORF">IMCC3135_23745</name>
</gene>
<evidence type="ECO:0000256" key="2">
    <source>
        <dbReference type="ARBA" id="ARBA00022692"/>
    </source>
</evidence>
<dbReference type="InterPro" id="IPR024528">
    <property type="entry name" value="ThrE_2"/>
</dbReference>
<evidence type="ECO:0000256" key="1">
    <source>
        <dbReference type="ARBA" id="ARBA00004141"/>
    </source>
</evidence>
<evidence type="ECO:0000259" key="7">
    <source>
        <dbReference type="Pfam" id="PF06738"/>
    </source>
</evidence>
<keyword evidence="10" id="KW-1185">Reference proteome</keyword>
<feature type="transmembrane region" description="Helical" evidence="6">
    <location>
        <begin position="295"/>
        <end position="313"/>
    </location>
</feature>
<dbReference type="EMBL" id="CP018632">
    <property type="protein sequence ID" value="ASJ74818.1"/>
    <property type="molecule type" value="Genomic_DNA"/>
</dbReference>
<comment type="subcellular location">
    <subcellularLocation>
        <location evidence="1">Membrane</location>
        <topology evidence="1">Multi-pass membrane protein</topology>
    </subcellularLocation>
</comment>
<evidence type="ECO:0000313" key="9">
    <source>
        <dbReference type="EMBL" id="ASJ74818.1"/>
    </source>
</evidence>
<dbReference type="Pfam" id="PF06738">
    <property type="entry name" value="ThrE"/>
    <property type="match status" value="1"/>
</dbReference>
<dbReference type="RefSeq" id="WP_088919802.1">
    <property type="nucleotide sequence ID" value="NZ_CP018632.1"/>
</dbReference>
<evidence type="ECO:0000256" key="3">
    <source>
        <dbReference type="ARBA" id="ARBA00022989"/>
    </source>
</evidence>